<dbReference type="KEGG" id="daw:HS1_001110"/>
<evidence type="ECO:0000313" key="2">
    <source>
        <dbReference type="Proteomes" id="UP000070560"/>
    </source>
</evidence>
<dbReference type="EMBL" id="CP013015">
    <property type="protein sequence ID" value="AMM40914.1"/>
    <property type="molecule type" value="Genomic_DNA"/>
</dbReference>
<dbReference type="Proteomes" id="UP000070560">
    <property type="component" value="Chromosome"/>
</dbReference>
<reference evidence="1 2" key="1">
    <citation type="submission" date="2015-10" db="EMBL/GenBank/DDBJ databases">
        <title>Candidatus Desulfofervidus auxilii, a hydrogenotrophic sulfate-reducing bacterium involved in the thermophilic anaerobic oxidation of methane.</title>
        <authorList>
            <person name="Krukenberg V."/>
            <person name="Richter M."/>
            <person name="Wegener G."/>
        </authorList>
    </citation>
    <scope>NUCLEOTIDE SEQUENCE [LARGE SCALE GENOMIC DNA]</scope>
    <source>
        <strain evidence="1 2">HS1</strain>
    </source>
</reference>
<gene>
    <name evidence="1" type="ORF">HS1_001110</name>
</gene>
<sequence>MGKTEFHLITLGNSLIANYQKAIDDSKIKKAGMG</sequence>
<dbReference type="AlphaFoldDB" id="A0A7U4THJ6"/>
<organism evidence="1 2">
    <name type="scientific">Desulfofervidus auxilii</name>
    <dbReference type="NCBI Taxonomy" id="1621989"/>
    <lineage>
        <taxon>Bacteria</taxon>
        <taxon>Pseudomonadati</taxon>
        <taxon>Thermodesulfobacteriota</taxon>
        <taxon>Candidatus Desulfofervidia</taxon>
        <taxon>Candidatus Desulfofervidales</taxon>
        <taxon>Candidatus Desulfofervidaceae</taxon>
        <taxon>Candidatus Desulfofervidus</taxon>
    </lineage>
</organism>
<name>A0A7U4THJ6_DESA2</name>
<evidence type="ECO:0000313" key="1">
    <source>
        <dbReference type="EMBL" id="AMM40914.1"/>
    </source>
</evidence>
<proteinExistence type="predicted"/>
<keyword evidence="2" id="KW-1185">Reference proteome</keyword>
<accession>A0A7U4THJ6</accession>
<protein>
    <submittedName>
        <fullName evidence="1">Uncharacterized protein</fullName>
    </submittedName>
</protein>